<dbReference type="EMBL" id="JBHSNS010000003">
    <property type="protein sequence ID" value="MFC5729174.1"/>
    <property type="molecule type" value="Genomic_DNA"/>
</dbReference>
<dbReference type="PANTHER" id="PTHR34218">
    <property type="entry name" value="PEPTIDASE S45 PENICILLIN AMIDASE"/>
    <property type="match status" value="1"/>
</dbReference>
<dbReference type="EC" id="3.5.1.-" evidence="5"/>
<dbReference type="InterPro" id="IPR002692">
    <property type="entry name" value="S45"/>
</dbReference>
<evidence type="ECO:0000256" key="4">
    <source>
        <dbReference type="SAM" id="MobiDB-lite"/>
    </source>
</evidence>
<dbReference type="Proteomes" id="UP001596072">
    <property type="component" value="Unassembled WGS sequence"/>
</dbReference>
<dbReference type="GO" id="GO:0016787">
    <property type="term" value="F:hydrolase activity"/>
    <property type="evidence" value="ECO:0007669"/>
    <property type="project" value="UniProtKB-KW"/>
</dbReference>
<dbReference type="InterPro" id="IPR014395">
    <property type="entry name" value="Pen/GL7ACA/AHL_acylase"/>
</dbReference>
<dbReference type="Gene3D" id="3.60.20.10">
    <property type="entry name" value="Glutamine Phosphoribosylpyrophosphate, subunit 1, domain 1"/>
    <property type="match status" value="1"/>
</dbReference>
<evidence type="ECO:0000256" key="1">
    <source>
        <dbReference type="ARBA" id="ARBA00006586"/>
    </source>
</evidence>
<dbReference type="InterPro" id="IPR023343">
    <property type="entry name" value="Penicillin_amidase_dom1"/>
</dbReference>
<feature type="region of interest" description="Disordered" evidence="4">
    <location>
        <begin position="656"/>
        <end position="689"/>
    </location>
</feature>
<dbReference type="SUPFAM" id="SSF56235">
    <property type="entry name" value="N-terminal nucleophile aminohydrolases (Ntn hydrolases)"/>
    <property type="match status" value="1"/>
</dbReference>
<gene>
    <name evidence="5" type="ORF">ACFPQB_09605</name>
</gene>
<keyword evidence="2 5" id="KW-0378">Hydrolase</keyword>
<dbReference type="Pfam" id="PF01804">
    <property type="entry name" value="Penicil_amidase"/>
    <property type="match status" value="1"/>
</dbReference>
<keyword evidence="6" id="KW-1185">Reference proteome</keyword>
<reference evidence="6" key="1">
    <citation type="journal article" date="2019" name="Int. J. Syst. Evol. Microbiol.">
        <title>The Global Catalogue of Microorganisms (GCM) 10K type strain sequencing project: providing services to taxonomists for standard genome sequencing and annotation.</title>
        <authorList>
            <consortium name="The Broad Institute Genomics Platform"/>
            <consortium name="The Broad Institute Genome Sequencing Center for Infectious Disease"/>
            <person name="Wu L."/>
            <person name="Ma J."/>
        </authorList>
    </citation>
    <scope>NUCLEOTIDE SEQUENCE [LARGE SCALE GENOMIC DNA]</scope>
    <source>
        <strain evidence="6">YIM 94188</strain>
    </source>
</reference>
<evidence type="ECO:0000313" key="6">
    <source>
        <dbReference type="Proteomes" id="UP001596072"/>
    </source>
</evidence>
<name>A0ABW0ZIH1_9ACTN</name>
<dbReference type="Gene3D" id="2.30.120.10">
    <property type="match status" value="1"/>
</dbReference>
<proteinExistence type="inferred from homology"/>
<dbReference type="InterPro" id="IPR029055">
    <property type="entry name" value="Ntn_hydrolases_N"/>
</dbReference>
<dbReference type="InterPro" id="IPR043147">
    <property type="entry name" value="Penicillin_amidase_A-knob"/>
</dbReference>
<dbReference type="PIRSF" id="PIRSF001227">
    <property type="entry name" value="Pen_acylase"/>
    <property type="match status" value="1"/>
</dbReference>
<comment type="caution">
    <text evidence="5">The sequence shown here is derived from an EMBL/GenBank/DDBJ whole genome shotgun (WGS) entry which is preliminary data.</text>
</comment>
<evidence type="ECO:0000256" key="2">
    <source>
        <dbReference type="ARBA" id="ARBA00022801"/>
    </source>
</evidence>
<evidence type="ECO:0000313" key="5">
    <source>
        <dbReference type="EMBL" id="MFC5729174.1"/>
    </source>
</evidence>
<dbReference type="Gene3D" id="1.10.1400.10">
    <property type="match status" value="1"/>
</dbReference>
<dbReference type="InterPro" id="IPR043146">
    <property type="entry name" value="Penicillin_amidase_N_B-knob"/>
</dbReference>
<dbReference type="RefSeq" id="WP_378527038.1">
    <property type="nucleotide sequence ID" value="NZ_JBHSNS010000003.1"/>
</dbReference>
<accession>A0ABW0ZIH1</accession>
<keyword evidence="3" id="KW-0865">Zymogen</keyword>
<evidence type="ECO:0000256" key="3">
    <source>
        <dbReference type="ARBA" id="ARBA00023145"/>
    </source>
</evidence>
<comment type="similarity">
    <text evidence="1">Belongs to the peptidase S45 family.</text>
</comment>
<organism evidence="5 6">
    <name type="scientific">Nocardioides vastitatis</name>
    <dbReference type="NCBI Taxonomy" id="2568655"/>
    <lineage>
        <taxon>Bacteria</taxon>
        <taxon>Bacillati</taxon>
        <taxon>Actinomycetota</taxon>
        <taxon>Actinomycetes</taxon>
        <taxon>Propionibacteriales</taxon>
        <taxon>Nocardioidaceae</taxon>
        <taxon>Nocardioides</taxon>
    </lineage>
</organism>
<dbReference type="PANTHER" id="PTHR34218:SF4">
    <property type="entry name" value="ACYL-HOMOSERINE LACTONE ACYLASE QUIP"/>
    <property type="match status" value="1"/>
</dbReference>
<sequence length="689" mass="73859">MSLTRDRWGIPHIRAGSLLQVVHEQGRVTAADRAWQLEVERRRAEGTCAEVFGPAAREWDVLARRALLVDIARRAYARLTASTRDVVDAYVAGVNETLATARMPEEVPDLRPQPWHPWTPLAVFAVQHLLFSSFPSKLWRHHLAASAGEEWLDLFRLESLPGGSNAFVVDGSLTTSGLPVLAGDPHRVLEAPGCYAQVRLVCTDPDDPFDVAGLSFVGVPGIQHFGHAGSVAWGVTNAVADDEDVYDEQLARHAEGVVTLGGTGWEPVARREELLRVRTGADSFVAEPLEVLVTDRGPVVVGGPDDARAFSLRTPCYVLGDLGFEALPALLRARTAEDVTTAFGHWVGPVDNLLVADSGGHVEHRVVGRVPQRDPDRRAALQRLPGRGRDGHGWTGWVDDLPRRTGAVLVTANDRASREHDRVGADFAPPFRAERIRAQLEGLLADAPVTATRLGEVLADDRQVAGGALLDLVAALVDLTGDAAELRARLLAWDRRMAPDSMEAALFAAVRASLVEAFATTPALADADGSPHGELFGPWFDLRGRIRLALPTLLAADKPFGVDPLQAVAAALEQVATEPDPPPWGDRHFAVPLTPHQQFGLAAPAGASAPPTAVAGDDDCVLATRALGGTGACVHGPVARYVWDLAGDSRWVVPLGASGDPRSPHHHDQQAAWAAGGTVPLDRETEERP</sequence>
<dbReference type="Gene3D" id="1.10.439.10">
    <property type="entry name" value="Penicillin Amidohydrolase, domain 1"/>
    <property type="match status" value="1"/>
</dbReference>
<protein>
    <submittedName>
        <fullName evidence="5">Penicillin acylase family protein</fullName>
        <ecNumber evidence="5">3.5.1.-</ecNumber>
    </submittedName>
</protein>